<accession>A0ABT6DDH0</accession>
<evidence type="ECO:0000256" key="1">
    <source>
        <dbReference type="SAM" id="SignalP"/>
    </source>
</evidence>
<evidence type="ECO:0008006" key="4">
    <source>
        <dbReference type="Google" id="ProtNLM"/>
    </source>
</evidence>
<evidence type="ECO:0000313" key="2">
    <source>
        <dbReference type="EMBL" id="MDG0814843.1"/>
    </source>
</evidence>
<keyword evidence="1" id="KW-0732">Signal</keyword>
<dbReference type="Proteomes" id="UP001152321">
    <property type="component" value="Unassembled WGS sequence"/>
</dbReference>
<dbReference type="PROSITE" id="PS51257">
    <property type="entry name" value="PROKAR_LIPOPROTEIN"/>
    <property type="match status" value="1"/>
</dbReference>
<name>A0ABT6DDH0_9BACT</name>
<protein>
    <recommendedName>
        <fullName evidence="4">Lipoprotein</fullName>
    </recommendedName>
</protein>
<proteinExistence type="predicted"/>
<feature type="chain" id="PRO_5045686411" description="Lipoprotein" evidence="1">
    <location>
        <begin position="22"/>
        <end position="195"/>
    </location>
</feature>
<dbReference type="EMBL" id="JANRMI010000001">
    <property type="protein sequence ID" value="MDG0814843.1"/>
    <property type="molecule type" value="Genomic_DNA"/>
</dbReference>
<reference evidence="2" key="1">
    <citation type="submission" date="2022-08" db="EMBL/GenBank/DDBJ databases">
        <title>Novel Bdellovibrio Species Isolated from Svalbard: Designation Bdellovibrio svalbardensis.</title>
        <authorList>
            <person name="Mitchell R.J."/>
            <person name="Choi S.Y."/>
        </authorList>
    </citation>
    <scope>NUCLEOTIDE SEQUENCE</scope>
    <source>
        <strain evidence="2">PAP01</strain>
    </source>
</reference>
<dbReference type="RefSeq" id="WP_277576327.1">
    <property type="nucleotide sequence ID" value="NZ_JANRMI010000001.1"/>
</dbReference>
<evidence type="ECO:0000313" key="3">
    <source>
        <dbReference type="Proteomes" id="UP001152321"/>
    </source>
</evidence>
<keyword evidence="3" id="KW-1185">Reference proteome</keyword>
<comment type="caution">
    <text evidence="2">The sequence shown here is derived from an EMBL/GenBank/DDBJ whole genome shotgun (WGS) entry which is preliminary data.</text>
</comment>
<sequence length="195" mass="21365">MKYSKCVAKCLILFAFYSLLACQASDYSNPAAQPPVPPPPAEKPVFDNIAEGSVNGRAWKLVDGRASVFKRNGKRYLEIKLWNQSYAAPCEQHFGSTFQIRLYSENKVSTGKIDPGDPFSLIPAIIFSDLTESSNYRNNMVASKGEIRVTSIKNGRVKGSVQGDFKAENTGRTEVGGNFDVPFCESSSAPMNGSY</sequence>
<feature type="signal peptide" evidence="1">
    <location>
        <begin position="1"/>
        <end position="21"/>
    </location>
</feature>
<gene>
    <name evidence="2" type="ORF">NWE73_00600</name>
</gene>
<organism evidence="2 3">
    <name type="scientific">Bdellovibrio svalbardensis</name>
    <dbReference type="NCBI Taxonomy" id="2972972"/>
    <lineage>
        <taxon>Bacteria</taxon>
        <taxon>Pseudomonadati</taxon>
        <taxon>Bdellovibrionota</taxon>
        <taxon>Bdellovibrionia</taxon>
        <taxon>Bdellovibrionales</taxon>
        <taxon>Pseudobdellovibrionaceae</taxon>
        <taxon>Bdellovibrio</taxon>
    </lineage>
</organism>